<gene>
    <name evidence="8" type="ORF">EHV15_13090</name>
</gene>
<protein>
    <submittedName>
        <fullName evidence="8">MATE family efflux transporter</fullName>
    </submittedName>
</protein>
<feature type="transmembrane region" description="Helical" evidence="7">
    <location>
        <begin position="270"/>
        <end position="289"/>
    </location>
</feature>
<evidence type="ECO:0000256" key="2">
    <source>
        <dbReference type="ARBA" id="ARBA00022448"/>
    </source>
</evidence>
<feature type="transmembrane region" description="Helical" evidence="7">
    <location>
        <begin position="151"/>
        <end position="172"/>
    </location>
</feature>
<keyword evidence="9" id="KW-1185">Reference proteome</keyword>
<evidence type="ECO:0000313" key="8">
    <source>
        <dbReference type="EMBL" id="RRJ63760.1"/>
    </source>
</evidence>
<dbReference type="InterPro" id="IPR002528">
    <property type="entry name" value="MATE_fam"/>
</dbReference>
<evidence type="ECO:0000256" key="1">
    <source>
        <dbReference type="ARBA" id="ARBA00004651"/>
    </source>
</evidence>
<dbReference type="EMBL" id="RRCN01000001">
    <property type="protein sequence ID" value="RRJ63760.1"/>
    <property type="molecule type" value="Genomic_DNA"/>
</dbReference>
<feature type="transmembrane region" description="Helical" evidence="7">
    <location>
        <begin position="184"/>
        <end position="206"/>
    </location>
</feature>
<dbReference type="InterPro" id="IPR048279">
    <property type="entry name" value="MdtK-like"/>
</dbReference>
<keyword evidence="4 7" id="KW-0812">Transmembrane</keyword>
<evidence type="ECO:0000256" key="5">
    <source>
        <dbReference type="ARBA" id="ARBA00022989"/>
    </source>
</evidence>
<dbReference type="NCBIfam" id="TIGR00797">
    <property type="entry name" value="matE"/>
    <property type="match status" value="1"/>
</dbReference>
<name>A0A3P3U0W8_9BACL</name>
<dbReference type="CDD" id="cd13134">
    <property type="entry name" value="MATE_like_8"/>
    <property type="match status" value="1"/>
</dbReference>
<dbReference type="PIRSF" id="PIRSF006603">
    <property type="entry name" value="DinF"/>
    <property type="match status" value="1"/>
</dbReference>
<feature type="transmembrane region" description="Helical" evidence="7">
    <location>
        <begin position="408"/>
        <end position="431"/>
    </location>
</feature>
<sequence length="475" mass="52402">MREFYESRGRVQKRVKLVNTAGANFNRTFNRELVYLVIPIALQNLIAATAVSADVVMLGVVGQSAMSAVSLAGQITFVLTLFYMGISAGAGVLAAQYWGKKDLQTIQRVLSIASVFAVMISLIFFVVSLAFPDELMRFFTKDEELIRYGANFLHTISFSYLAMGLTQMYLGVIRSMENARLSALISSSGLLLNILLNALCIFVFFPDIQEKAITAVALATVVARFFELGWCFIYSITRGTIRFQLPVRDNVQRKLLKDYLRYTTPVQGNYIVWGGALTATAAIIGHVNADMVAANSVASVVKNLAVVLCGGIATGGSVLVGKYLGNNEIEMAKRAGSRMIWYALIFGALSGGLILLMKPLVFYAIDLNQNTQDYLHGMLYICVYYCIAKSMNATTIAGLFVAGGDSKFGFWCDTIVMWGIILPLSYISAFVWHLPPIALYAVISLDEIVKMPAALMRYRQFKWVKNITRNFIEAG</sequence>
<evidence type="ECO:0000256" key="3">
    <source>
        <dbReference type="ARBA" id="ARBA00022475"/>
    </source>
</evidence>
<evidence type="ECO:0000256" key="4">
    <source>
        <dbReference type="ARBA" id="ARBA00022692"/>
    </source>
</evidence>
<keyword evidence="6 7" id="KW-0472">Membrane</keyword>
<organism evidence="8 9">
    <name type="scientific">Paenibacillus oralis</name>
    <dbReference type="NCBI Taxonomy" id="2490856"/>
    <lineage>
        <taxon>Bacteria</taxon>
        <taxon>Bacillati</taxon>
        <taxon>Bacillota</taxon>
        <taxon>Bacilli</taxon>
        <taxon>Bacillales</taxon>
        <taxon>Paenibacillaceae</taxon>
        <taxon>Paenibacillus</taxon>
    </lineage>
</organism>
<keyword evidence="3" id="KW-1003">Cell membrane</keyword>
<keyword evidence="2" id="KW-0813">Transport</keyword>
<comment type="subcellular location">
    <subcellularLocation>
        <location evidence="1">Cell membrane</location>
        <topology evidence="1">Multi-pass membrane protein</topology>
    </subcellularLocation>
</comment>
<dbReference type="GO" id="GO:0042910">
    <property type="term" value="F:xenobiotic transmembrane transporter activity"/>
    <property type="evidence" value="ECO:0007669"/>
    <property type="project" value="InterPro"/>
</dbReference>
<evidence type="ECO:0000256" key="6">
    <source>
        <dbReference type="ARBA" id="ARBA00023136"/>
    </source>
</evidence>
<dbReference type="AlphaFoldDB" id="A0A3P3U0W8"/>
<dbReference type="InterPro" id="IPR047135">
    <property type="entry name" value="YsiQ"/>
</dbReference>
<evidence type="ECO:0000256" key="7">
    <source>
        <dbReference type="SAM" id="Phobius"/>
    </source>
</evidence>
<comment type="caution">
    <text evidence="8">The sequence shown here is derived from an EMBL/GenBank/DDBJ whole genome shotgun (WGS) entry which is preliminary data.</text>
</comment>
<evidence type="ECO:0000313" key="9">
    <source>
        <dbReference type="Proteomes" id="UP000267017"/>
    </source>
</evidence>
<feature type="transmembrane region" description="Helical" evidence="7">
    <location>
        <begin position="33"/>
        <end position="51"/>
    </location>
</feature>
<feature type="transmembrane region" description="Helical" evidence="7">
    <location>
        <begin position="377"/>
        <end position="401"/>
    </location>
</feature>
<feature type="transmembrane region" description="Helical" evidence="7">
    <location>
        <begin position="71"/>
        <end position="97"/>
    </location>
</feature>
<keyword evidence="5 7" id="KW-1133">Transmembrane helix</keyword>
<feature type="transmembrane region" description="Helical" evidence="7">
    <location>
        <begin position="212"/>
        <end position="236"/>
    </location>
</feature>
<dbReference type="PANTHER" id="PTHR42925:SF2">
    <property type="entry name" value="NA+ DRIVEN MULTIDRUG EFFLUX PUMP"/>
    <property type="match status" value="1"/>
</dbReference>
<dbReference type="PANTHER" id="PTHR42925">
    <property type="entry name" value="MULTIDRUG AND TOXIN EFFLUX PROTEIN MATE FAMILY"/>
    <property type="match status" value="1"/>
</dbReference>
<dbReference type="GO" id="GO:0015297">
    <property type="term" value="F:antiporter activity"/>
    <property type="evidence" value="ECO:0007669"/>
    <property type="project" value="InterPro"/>
</dbReference>
<dbReference type="Pfam" id="PF01554">
    <property type="entry name" value="MatE"/>
    <property type="match status" value="2"/>
</dbReference>
<accession>A0A3P3U0W8</accession>
<feature type="transmembrane region" description="Helical" evidence="7">
    <location>
        <begin position="340"/>
        <end position="365"/>
    </location>
</feature>
<feature type="transmembrane region" description="Helical" evidence="7">
    <location>
        <begin position="301"/>
        <end position="320"/>
    </location>
</feature>
<dbReference type="OrthoDB" id="9780160at2"/>
<dbReference type="Proteomes" id="UP000267017">
    <property type="component" value="Unassembled WGS sequence"/>
</dbReference>
<proteinExistence type="predicted"/>
<feature type="transmembrane region" description="Helical" evidence="7">
    <location>
        <begin position="109"/>
        <end position="131"/>
    </location>
</feature>
<reference evidence="8 9" key="1">
    <citation type="submission" date="2018-11" db="EMBL/GenBank/DDBJ databases">
        <title>Genome sequencing of Paenibacillus sp. KCOM 3021 (= ChDC PVNT-B20).</title>
        <authorList>
            <person name="Kook J.-K."/>
            <person name="Park S.-N."/>
            <person name="Lim Y.K."/>
        </authorList>
    </citation>
    <scope>NUCLEOTIDE SEQUENCE [LARGE SCALE GENOMIC DNA]</scope>
    <source>
        <strain evidence="8 9">KCOM 3021</strain>
    </source>
</reference>
<dbReference type="GO" id="GO:0005886">
    <property type="term" value="C:plasma membrane"/>
    <property type="evidence" value="ECO:0007669"/>
    <property type="project" value="UniProtKB-SubCell"/>
</dbReference>